<proteinExistence type="predicted"/>
<feature type="compositionally biased region" description="Low complexity" evidence="1">
    <location>
        <begin position="419"/>
        <end position="436"/>
    </location>
</feature>
<feature type="compositionally biased region" description="Pro residues" evidence="1">
    <location>
        <begin position="111"/>
        <end position="122"/>
    </location>
</feature>
<sequence>MPTTHDTLSDAAPSVTRNLNRLSLILQRASSPKPKASKSQRSATASNKNYKLHRKNDASLASIFSVAPDIHHSYAAGSSVSIADTLLSNPHESLLPLSPTRSTTHTENSPSLPPSPGIPVPPTTNDLTATDKMKLLKKVRKLSRVLGEFPMTMIADDRPSPDIIVFNQALSAKGSPGLPSSLASPRATPKSTASREKALRRSITIGHTAGEYKSSDTDVHRAKSFVSLRPALTIPSSPSTSNGSPVSPLLFASPNSGDDAQSRVAAVPNDAQNTGLLNSHADGMPLPDSTAASESGQHGADISLSPSRRSSISSSSVSTPPTAEQVQRARVAKLSRQLGDSVPPDILLRAASPPLLVSSSSPTSVPLPPSPPSTSSLAGQPVIPEDTPRRSSSLHRKKAPKTAETKKRLSLDLRALKASVVPPQSSPNVSRPSTSSGVQGSGRPLRKSRSMWVRTRRILMDNDSEVTPQNTDPTFSPVRESFDTSASSSSRGPLSEKHRLLNVRRAKKMAQVFGDKPPTALFQIMSLNSDDPENNNSATDLRRRRDSLATIISISSSISTSLSNNQNLRPDTLRVRDSYISIASIVTTSSVSGEGVITTGPIVVVASDNFPSPSQIPLPGDSSEAQEHQASPRKDDLSNNPNLTPANSTPRRRSPSPRPSTAPATSTLSSRTSTMPSSKVSHRPPSPRTPPPFSDVFIPPPPSGGYSQYHSNVSRASVDAETTLTPAEFHARQKRAAKLSKFFGVGLNDLADVLPANMSTSLPRGMSEDKGNRGRSSSAVPPQSPPSSPVQTSPSMDWTPMQPMVSSRVEVATAKGSRLRFFGLGEDVKEMDMNDAIEKLRRMKSV</sequence>
<keyword evidence="3" id="KW-1185">Reference proteome</keyword>
<feature type="compositionally biased region" description="Polar residues" evidence="1">
    <location>
        <begin position="483"/>
        <end position="492"/>
    </location>
</feature>
<feature type="compositionally biased region" description="Polar residues" evidence="1">
    <location>
        <begin position="99"/>
        <end position="108"/>
    </location>
</feature>
<evidence type="ECO:0000313" key="2">
    <source>
        <dbReference type="EMBL" id="CAL1696042.1"/>
    </source>
</evidence>
<feature type="region of interest" description="Disordered" evidence="1">
    <location>
        <begin position="26"/>
        <end position="51"/>
    </location>
</feature>
<feature type="compositionally biased region" description="Basic and acidic residues" evidence="1">
    <location>
        <begin position="625"/>
        <end position="637"/>
    </location>
</feature>
<protein>
    <submittedName>
        <fullName evidence="2">Uncharacterized protein</fullName>
    </submittedName>
</protein>
<feature type="compositionally biased region" description="Low complexity" evidence="1">
    <location>
        <begin position="235"/>
        <end position="248"/>
    </location>
</feature>
<feature type="region of interest" description="Disordered" evidence="1">
    <location>
        <begin position="93"/>
        <end position="129"/>
    </location>
</feature>
<evidence type="ECO:0000313" key="3">
    <source>
        <dbReference type="Proteomes" id="UP001497453"/>
    </source>
</evidence>
<feature type="region of interest" description="Disordered" evidence="1">
    <location>
        <begin position="613"/>
        <end position="714"/>
    </location>
</feature>
<feature type="region of interest" description="Disordered" evidence="1">
    <location>
        <begin position="174"/>
        <end position="219"/>
    </location>
</feature>
<feature type="compositionally biased region" description="Polar residues" evidence="1">
    <location>
        <begin position="705"/>
        <end position="714"/>
    </location>
</feature>
<feature type="compositionally biased region" description="Pro residues" evidence="1">
    <location>
        <begin position="684"/>
        <end position="703"/>
    </location>
</feature>
<dbReference type="EMBL" id="OZ037944">
    <property type="protein sequence ID" value="CAL1696042.1"/>
    <property type="molecule type" value="Genomic_DNA"/>
</dbReference>
<feature type="compositionally biased region" description="Low complexity" evidence="1">
    <location>
        <begin position="659"/>
        <end position="678"/>
    </location>
</feature>
<feature type="region of interest" description="Disordered" evidence="1">
    <location>
        <begin position="232"/>
        <end position="337"/>
    </location>
</feature>
<reference evidence="3" key="1">
    <citation type="submission" date="2024-04" db="EMBL/GenBank/DDBJ databases">
        <authorList>
            <person name="Shaw F."/>
            <person name="Minotto A."/>
        </authorList>
    </citation>
    <scope>NUCLEOTIDE SEQUENCE [LARGE SCALE GENOMIC DNA]</scope>
</reference>
<feature type="compositionally biased region" description="Low complexity" evidence="1">
    <location>
        <begin position="174"/>
        <end position="185"/>
    </location>
</feature>
<feature type="compositionally biased region" description="Basic residues" evidence="1">
    <location>
        <begin position="444"/>
        <end position="457"/>
    </location>
</feature>
<feature type="compositionally biased region" description="Low complexity" evidence="1">
    <location>
        <begin position="302"/>
        <end position="318"/>
    </location>
</feature>
<feature type="region of interest" description="Disordered" evidence="1">
    <location>
        <begin position="356"/>
        <end position="495"/>
    </location>
</feature>
<gene>
    <name evidence="2" type="ORF">GFSPODELE1_LOCUS1006</name>
</gene>
<feature type="compositionally biased region" description="Basic and acidic residues" evidence="1">
    <location>
        <begin position="401"/>
        <end position="415"/>
    </location>
</feature>
<feature type="region of interest" description="Disordered" evidence="1">
    <location>
        <begin position="758"/>
        <end position="801"/>
    </location>
</feature>
<feature type="compositionally biased region" description="Polar residues" evidence="1">
    <location>
        <begin position="465"/>
        <end position="474"/>
    </location>
</feature>
<organism evidence="2 3">
    <name type="scientific">Somion occarium</name>
    <dbReference type="NCBI Taxonomy" id="3059160"/>
    <lineage>
        <taxon>Eukaryota</taxon>
        <taxon>Fungi</taxon>
        <taxon>Dikarya</taxon>
        <taxon>Basidiomycota</taxon>
        <taxon>Agaricomycotina</taxon>
        <taxon>Agaricomycetes</taxon>
        <taxon>Polyporales</taxon>
        <taxon>Cerrenaceae</taxon>
        <taxon>Somion</taxon>
    </lineage>
</organism>
<evidence type="ECO:0000256" key="1">
    <source>
        <dbReference type="SAM" id="MobiDB-lite"/>
    </source>
</evidence>
<name>A0ABP1CPL8_9APHY</name>
<accession>A0ABP1CPL8</accession>
<dbReference type="Proteomes" id="UP001497453">
    <property type="component" value="Chromosome 1"/>
</dbReference>
<feature type="compositionally biased region" description="Low complexity" evidence="1">
    <location>
        <begin position="27"/>
        <end position="43"/>
    </location>
</feature>